<keyword evidence="4 5" id="KW-0472">Membrane</keyword>
<name>A0AAD0M6E4_PSEAV</name>
<dbReference type="GO" id="GO:0005886">
    <property type="term" value="C:plasma membrane"/>
    <property type="evidence" value="ECO:0007669"/>
    <property type="project" value="UniProtKB-SubCell"/>
</dbReference>
<evidence type="ECO:0000256" key="3">
    <source>
        <dbReference type="PROSITE-ProRule" id="PRU00703"/>
    </source>
</evidence>
<reference evidence="8 9" key="1">
    <citation type="journal article" date="2011" name="PLoS Pathog.">
        <title>Dynamic evolution of pathogenicity revealed by sequencing and comparative genomics of 19 Pseudomonas syringae isolates.</title>
        <authorList>
            <person name="Baltrus D.A."/>
            <person name="Nishimura M.T."/>
            <person name="Romanchuk A."/>
            <person name="Chang J.H."/>
            <person name="Mukhtar M.S."/>
            <person name="Cherkis K."/>
            <person name="Roach J."/>
            <person name="Grant S.R."/>
            <person name="Jones C.D."/>
            <person name="Dangl J.L."/>
        </authorList>
    </citation>
    <scope>NUCLEOTIDE SEQUENCE [LARGE SCALE GENOMIC DNA]</scope>
    <source>
        <strain evidence="8 9">M301315</strain>
    </source>
</reference>
<feature type="transmembrane region" description="Helical" evidence="5">
    <location>
        <begin position="131"/>
        <end position="154"/>
    </location>
</feature>
<dbReference type="PROSITE" id="PS51371">
    <property type="entry name" value="CBS"/>
    <property type="match status" value="1"/>
</dbReference>
<dbReference type="Pfam" id="PF00571">
    <property type="entry name" value="CBS"/>
    <property type="match status" value="2"/>
</dbReference>
<comment type="subcellular location">
    <subcellularLocation>
        <location evidence="1">Cell membrane</location>
        <topology evidence="1">Multi-pass membrane protein</topology>
    </subcellularLocation>
</comment>
<sequence length="323" mass="35700">MTELVLLLGCSLASILLSGLVSCLETVAMLADEFKVRSLVQKTPLSPFKLRMIKAVTDRRDQHMAGAMILQVVIGVVSNSTIGILAFNLFAGYAMAIYMGLSIYANIVFARSLPKVLARAYFETVLVNLAWLMRLVFFITYPAVMATTVWIKLLKLDRKRALRMSELKNIVSFYQEKGVIGHFEENIFQNALLLQQVLVKDIKPSRGMVSVDSTTLLSDLEPQIAGRHDTYFVIHDQEGIMGVVSARDAAMGVMSNRQATAQDVARPVALVDEEITIIDALVTLREGKCSRLLVTRNGMPLGVLSAKTIYKRIFQAEQAKAAA</sequence>
<dbReference type="PROSITE" id="PS51846">
    <property type="entry name" value="CNNM"/>
    <property type="match status" value="1"/>
</dbReference>
<evidence type="ECO:0000259" key="6">
    <source>
        <dbReference type="PROSITE" id="PS51371"/>
    </source>
</evidence>
<feature type="domain" description="CBS" evidence="6">
    <location>
        <begin position="264"/>
        <end position="320"/>
    </location>
</feature>
<dbReference type="RefSeq" id="WP_005742101.1">
    <property type="nucleotide sequence ID" value="NZ_CP031226.1"/>
</dbReference>
<dbReference type="InterPro" id="IPR051676">
    <property type="entry name" value="UPF0053_domain"/>
</dbReference>
<proteinExistence type="predicted"/>
<dbReference type="PANTHER" id="PTHR43099:SF5">
    <property type="entry name" value="HLYC_CORC FAMILY TRANSPORTER"/>
    <property type="match status" value="1"/>
</dbReference>
<dbReference type="InterPro" id="IPR002550">
    <property type="entry name" value="CNNM"/>
</dbReference>
<dbReference type="SUPFAM" id="SSF54631">
    <property type="entry name" value="CBS-domain pair"/>
    <property type="match status" value="1"/>
</dbReference>
<protein>
    <submittedName>
        <fullName evidence="8">DUF21 domain-containing protein</fullName>
    </submittedName>
</protein>
<accession>A0AAD0M6E4</accession>
<keyword evidence="4 5" id="KW-1133">Transmembrane helix</keyword>
<evidence type="ECO:0000256" key="4">
    <source>
        <dbReference type="PROSITE-ProRule" id="PRU01193"/>
    </source>
</evidence>
<keyword evidence="2" id="KW-1003">Cell membrane</keyword>
<gene>
    <name evidence="8" type="ORF">PLA107_031030</name>
</gene>
<feature type="domain" description="CNNM transmembrane" evidence="7">
    <location>
        <begin position="1"/>
        <end position="184"/>
    </location>
</feature>
<dbReference type="Proteomes" id="UP000006426">
    <property type="component" value="Plasmid pmppla107"/>
</dbReference>
<evidence type="ECO:0000259" key="7">
    <source>
        <dbReference type="PROSITE" id="PS51846"/>
    </source>
</evidence>
<dbReference type="InterPro" id="IPR000644">
    <property type="entry name" value="CBS_dom"/>
</dbReference>
<evidence type="ECO:0000313" key="9">
    <source>
        <dbReference type="Proteomes" id="UP000006426"/>
    </source>
</evidence>
<organism evidence="8 9">
    <name type="scientific">Pseudomonas amygdali pv. lachrymans str. M301315</name>
    <dbReference type="NCBI Taxonomy" id="629260"/>
    <lineage>
        <taxon>Bacteria</taxon>
        <taxon>Pseudomonadati</taxon>
        <taxon>Pseudomonadota</taxon>
        <taxon>Gammaproteobacteria</taxon>
        <taxon>Pseudomonadales</taxon>
        <taxon>Pseudomonadaceae</taxon>
        <taxon>Pseudomonas</taxon>
        <taxon>Pseudomonas amygdali</taxon>
    </lineage>
</organism>
<feature type="transmembrane region" description="Helical" evidence="5">
    <location>
        <begin position="64"/>
        <end position="86"/>
    </location>
</feature>
<feature type="transmembrane region" description="Helical" evidence="5">
    <location>
        <begin position="93"/>
        <end position="111"/>
    </location>
</feature>
<dbReference type="GeneID" id="39473749"/>
<evidence type="ECO:0000256" key="2">
    <source>
        <dbReference type="ARBA" id="ARBA00022475"/>
    </source>
</evidence>
<evidence type="ECO:0000313" key="8">
    <source>
        <dbReference type="EMBL" id="AXH59661.1"/>
    </source>
</evidence>
<evidence type="ECO:0000256" key="1">
    <source>
        <dbReference type="ARBA" id="ARBA00004651"/>
    </source>
</evidence>
<keyword evidence="4 5" id="KW-0812">Transmembrane</keyword>
<keyword evidence="3" id="KW-0129">CBS domain</keyword>
<keyword evidence="8" id="KW-0614">Plasmid</keyword>
<dbReference type="EMBL" id="CP031226">
    <property type="protein sequence ID" value="AXH59661.1"/>
    <property type="molecule type" value="Genomic_DNA"/>
</dbReference>
<dbReference type="InterPro" id="IPR046342">
    <property type="entry name" value="CBS_dom_sf"/>
</dbReference>
<dbReference type="PANTHER" id="PTHR43099">
    <property type="entry name" value="UPF0053 PROTEIN YRKA"/>
    <property type="match status" value="1"/>
</dbReference>
<geneLocation type="plasmid" evidence="9">
    <name>pmppla107</name>
</geneLocation>
<dbReference type="AlphaFoldDB" id="A0AAD0M6E4"/>
<evidence type="ECO:0000256" key="5">
    <source>
        <dbReference type="SAM" id="Phobius"/>
    </source>
</evidence>
<dbReference type="Pfam" id="PF01595">
    <property type="entry name" value="CNNM"/>
    <property type="match status" value="1"/>
</dbReference>
<dbReference type="Gene3D" id="3.10.580.10">
    <property type="entry name" value="CBS-domain"/>
    <property type="match status" value="1"/>
</dbReference>